<dbReference type="InterPro" id="IPR051600">
    <property type="entry name" value="Beta-PGM-like"/>
</dbReference>
<name>A0A6G4X046_9ACTN</name>
<evidence type="ECO:0000313" key="5">
    <source>
        <dbReference type="EMBL" id="NGO70758.1"/>
    </source>
</evidence>
<reference evidence="5 6" key="1">
    <citation type="submission" date="2020-02" db="EMBL/GenBank/DDBJ databases">
        <title>Whole-genome analyses of novel actinobacteria.</title>
        <authorList>
            <person name="Sahin N."/>
            <person name="Tatar D."/>
        </authorList>
    </citation>
    <scope>NUCLEOTIDE SEQUENCE [LARGE SCALE GENOMIC DNA]</scope>
    <source>
        <strain evidence="5 6">SB3404</strain>
    </source>
</reference>
<organism evidence="5 6">
    <name type="scientific">Streptomyces boncukensis</name>
    <dbReference type="NCBI Taxonomy" id="2711219"/>
    <lineage>
        <taxon>Bacteria</taxon>
        <taxon>Bacillati</taxon>
        <taxon>Actinomycetota</taxon>
        <taxon>Actinomycetes</taxon>
        <taxon>Kitasatosporales</taxon>
        <taxon>Streptomycetaceae</taxon>
        <taxon>Streptomyces</taxon>
    </lineage>
</organism>
<comment type="caution">
    <text evidence="5">The sequence shown here is derived from an EMBL/GenBank/DDBJ whole genome shotgun (WGS) entry which is preliminary data.</text>
</comment>
<dbReference type="InterPro" id="IPR023198">
    <property type="entry name" value="PGP-like_dom2"/>
</dbReference>
<gene>
    <name evidence="5" type="ORF">G5C65_20860</name>
</gene>
<dbReference type="AlphaFoldDB" id="A0A6G4X046"/>
<accession>A0A6G4X046</accession>
<evidence type="ECO:0000256" key="1">
    <source>
        <dbReference type="ARBA" id="ARBA00001946"/>
    </source>
</evidence>
<dbReference type="InterPro" id="IPR023214">
    <property type="entry name" value="HAD_sf"/>
</dbReference>
<dbReference type="SFLD" id="SFLDG01129">
    <property type="entry name" value="C1.5:_HAD__Beta-PGM__Phosphata"/>
    <property type="match status" value="1"/>
</dbReference>
<evidence type="ECO:0000256" key="2">
    <source>
        <dbReference type="ARBA" id="ARBA00006171"/>
    </source>
</evidence>
<dbReference type="PRINTS" id="PR00413">
    <property type="entry name" value="HADHALOGNASE"/>
</dbReference>
<dbReference type="SUPFAM" id="SSF56784">
    <property type="entry name" value="HAD-like"/>
    <property type="match status" value="1"/>
</dbReference>
<evidence type="ECO:0000256" key="4">
    <source>
        <dbReference type="ARBA" id="ARBA00022842"/>
    </source>
</evidence>
<dbReference type="Gene3D" id="3.40.50.1000">
    <property type="entry name" value="HAD superfamily/HAD-like"/>
    <property type="match status" value="1"/>
</dbReference>
<protein>
    <submittedName>
        <fullName evidence="5">HAD family phosphatase</fullName>
    </submittedName>
</protein>
<dbReference type="PANTHER" id="PTHR46193:SF10">
    <property type="entry name" value="6-PHOSPHOGLUCONATE PHOSPHATASE"/>
    <property type="match status" value="1"/>
</dbReference>
<dbReference type="NCBIfam" id="TIGR01509">
    <property type="entry name" value="HAD-SF-IA-v3"/>
    <property type="match status" value="1"/>
</dbReference>
<dbReference type="EMBL" id="JAAKZZ010000228">
    <property type="protein sequence ID" value="NGO70758.1"/>
    <property type="molecule type" value="Genomic_DNA"/>
</dbReference>
<dbReference type="InterPro" id="IPR036412">
    <property type="entry name" value="HAD-like_sf"/>
</dbReference>
<sequence length="209" mass="21848">MVFDCDGLLADSEPLWAAARAAQYTRRGLDFGPDERDALLGRQTQEIAAIMAGHFGEPGREGEIENELLADGLERLSHSVRPMPGAVALVTQAARAVPVAVASNAPRLVLDATLEAIGLAGRFDATVATDEVARPKPAPDVYLSACRHLGVEPPSTLAFEDSPVGVRSANAAGLPTVVVGATEVETTSPRVDDLTDSGLVSWVASWLGP</sequence>
<comment type="cofactor">
    <cofactor evidence="1">
        <name>Mg(2+)</name>
        <dbReference type="ChEBI" id="CHEBI:18420"/>
    </cofactor>
</comment>
<dbReference type="RefSeq" id="WP_165300413.1">
    <property type="nucleotide sequence ID" value="NZ_JAAKZZ010000228.1"/>
</dbReference>
<evidence type="ECO:0000256" key="3">
    <source>
        <dbReference type="ARBA" id="ARBA00022723"/>
    </source>
</evidence>
<keyword evidence="3" id="KW-0479">Metal-binding</keyword>
<dbReference type="Proteomes" id="UP000477722">
    <property type="component" value="Unassembled WGS sequence"/>
</dbReference>
<dbReference type="GO" id="GO:0003824">
    <property type="term" value="F:catalytic activity"/>
    <property type="evidence" value="ECO:0007669"/>
    <property type="project" value="UniProtKB-ARBA"/>
</dbReference>
<dbReference type="Pfam" id="PF00702">
    <property type="entry name" value="Hydrolase"/>
    <property type="match status" value="1"/>
</dbReference>
<dbReference type="Gene3D" id="1.10.150.240">
    <property type="entry name" value="Putative phosphatase, domain 2"/>
    <property type="match status" value="1"/>
</dbReference>
<proteinExistence type="inferred from homology"/>
<comment type="similarity">
    <text evidence="2">Belongs to the HAD-like hydrolase superfamily. CbbY/CbbZ/Gph/YieH family.</text>
</comment>
<keyword evidence="4" id="KW-0460">Magnesium</keyword>
<dbReference type="CDD" id="cd07505">
    <property type="entry name" value="HAD_BPGM-like"/>
    <property type="match status" value="1"/>
</dbReference>
<dbReference type="SFLD" id="SFLDS00003">
    <property type="entry name" value="Haloacid_Dehalogenase"/>
    <property type="match status" value="1"/>
</dbReference>
<dbReference type="InterPro" id="IPR006439">
    <property type="entry name" value="HAD-SF_hydro_IA"/>
</dbReference>
<evidence type="ECO:0000313" key="6">
    <source>
        <dbReference type="Proteomes" id="UP000477722"/>
    </source>
</evidence>
<keyword evidence="6" id="KW-1185">Reference proteome</keyword>
<dbReference type="GO" id="GO:0046872">
    <property type="term" value="F:metal ion binding"/>
    <property type="evidence" value="ECO:0007669"/>
    <property type="project" value="UniProtKB-KW"/>
</dbReference>
<dbReference type="PANTHER" id="PTHR46193">
    <property type="entry name" value="6-PHOSPHOGLUCONATE PHOSPHATASE"/>
    <property type="match status" value="1"/>
</dbReference>